<keyword evidence="5" id="KW-0408">Iron</keyword>
<dbReference type="InterPro" id="IPR019791">
    <property type="entry name" value="Haem_peroxidase_animal"/>
</dbReference>
<dbReference type="FunFam" id="1.10.640.10:FF:000003">
    <property type="entry name" value="chorion peroxidase"/>
    <property type="match status" value="1"/>
</dbReference>
<keyword evidence="4" id="KW-0325">Glycoprotein</keyword>
<evidence type="ECO:0000256" key="3">
    <source>
        <dbReference type="ARBA" id="ARBA00022729"/>
    </source>
</evidence>
<dbReference type="GO" id="GO:0046872">
    <property type="term" value="F:metal ion binding"/>
    <property type="evidence" value="ECO:0007669"/>
    <property type="project" value="UniProtKB-KW"/>
</dbReference>
<protein>
    <submittedName>
        <fullName evidence="8">Uncharacterized protein</fullName>
    </submittedName>
</protein>
<dbReference type="SUPFAM" id="SSF48113">
    <property type="entry name" value="Heme-dependent peroxidases"/>
    <property type="match status" value="1"/>
</dbReference>
<keyword evidence="5" id="KW-0349">Heme</keyword>
<comment type="subcellular location">
    <subcellularLocation>
        <location evidence="1">Secreted</location>
    </subcellularLocation>
</comment>
<accession>A0AAN9BRN2</accession>
<dbReference type="AlphaFoldDB" id="A0AAN9BRN2"/>
<dbReference type="InterPro" id="IPR010255">
    <property type="entry name" value="Haem_peroxidase_sf"/>
</dbReference>
<evidence type="ECO:0000256" key="6">
    <source>
        <dbReference type="SAM" id="MobiDB-lite"/>
    </source>
</evidence>
<dbReference type="Gene3D" id="1.10.640.10">
    <property type="entry name" value="Haem peroxidase domain superfamily, animal type"/>
    <property type="match status" value="1"/>
</dbReference>
<dbReference type="CDD" id="cd09823">
    <property type="entry name" value="peroxinectin_like"/>
    <property type="match status" value="1"/>
</dbReference>
<gene>
    <name evidence="8" type="ORF">V1264_014654</name>
</gene>
<dbReference type="PROSITE" id="PS50292">
    <property type="entry name" value="PEROXIDASE_3"/>
    <property type="match status" value="1"/>
</dbReference>
<keyword evidence="2" id="KW-0964">Secreted</keyword>
<proteinExistence type="predicted"/>
<evidence type="ECO:0000256" key="5">
    <source>
        <dbReference type="PIRSR" id="PIRSR619791-2"/>
    </source>
</evidence>
<dbReference type="EMBL" id="JBAMIC010000003">
    <property type="protein sequence ID" value="KAK7110843.1"/>
    <property type="molecule type" value="Genomic_DNA"/>
</dbReference>
<dbReference type="InterPro" id="IPR037120">
    <property type="entry name" value="Haem_peroxidase_sf_animal"/>
</dbReference>
<dbReference type="PRINTS" id="PR00457">
    <property type="entry name" value="ANPEROXIDASE"/>
</dbReference>
<keyword evidence="3 7" id="KW-0732">Signal</keyword>
<dbReference type="Proteomes" id="UP001374579">
    <property type="component" value="Unassembled WGS sequence"/>
</dbReference>
<feature type="signal peptide" evidence="7">
    <location>
        <begin position="1"/>
        <end position="17"/>
    </location>
</feature>
<evidence type="ECO:0000256" key="7">
    <source>
        <dbReference type="SAM" id="SignalP"/>
    </source>
</evidence>
<feature type="region of interest" description="Disordered" evidence="6">
    <location>
        <begin position="83"/>
        <end position="106"/>
    </location>
</feature>
<organism evidence="8 9">
    <name type="scientific">Littorina saxatilis</name>
    <dbReference type="NCBI Taxonomy" id="31220"/>
    <lineage>
        <taxon>Eukaryota</taxon>
        <taxon>Metazoa</taxon>
        <taxon>Spiralia</taxon>
        <taxon>Lophotrochozoa</taxon>
        <taxon>Mollusca</taxon>
        <taxon>Gastropoda</taxon>
        <taxon>Caenogastropoda</taxon>
        <taxon>Littorinimorpha</taxon>
        <taxon>Littorinoidea</taxon>
        <taxon>Littorinidae</taxon>
        <taxon>Littorina</taxon>
    </lineage>
</organism>
<keyword evidence="9" id="KW-1185">Reference proteome</keyword>
<evidence type="ECO:0000256" key="2">
    <source>
        <dbReference type="ARBA" id="ARBA00022525"/>
    </source>
</evidence>
<feature type="chain" id="PRO_5042824487" evidence="7">
    <location>
        <begin position="18"/>
        <end position="596"/>
    </location>
</feature>
<evidence type="ECO:0000313" key="8">
    <source>
        <dbReference type="EMBL" id="KAK7110843.1"/>
    </source>
</evidence>
<evidence type="ECO:0000256" key="1">
    <source>
        <dbReference type="ARBA" id="ARBA00004613"/>
    </source>
</evidence>
<evidence type="ECO:0000313" key="9">
    <source>
        <dbReference type="Proteomes" id="UP001374579"/>
    </source>
</evidence>
<dbReference type="GO" id="GO:0005576">
    <property type="term" value="C:extracellular region"/>
    <property type="evidence" value="ECO:0007669"/>
    <property type="project" value="UniProtKB-SubCell"/>
</dbReference>
<dbReference type="GO" id="GO:0006979">
    <property type="term" value="P:response to oxidative stress"/>
    <property type="evidence" value="ECO:0007669"/>
    <property type="project" value="InterPro"/>
</dbReference>
<comment type="caution">
    <text evidence="8">The sequence shown here is derived from an EMBL/GenBank/DDBJ whole genome shotgun (WGS) entry which is preliminary data.</text>
</comment>
<evidence type="ECO:0000256" key="4">
    <source>
        <dbReference type="ARBA" id="ARBA00023180"/>
    </source>
</evidence>
<feature type="binding site" description="axial binding residue" evidence="5">
    <location>
        <position position="369"/>
    </location>
    <ligand>
        <name>heme b</name>
        <dbReference type="ChEBI" id="CHEBI:60344"/>
    </ligand>
    <ligandPart>
        <name>Fe</name>
        <dbReference type="ChEBI" id="CHEBI:18248"/>
    </ligandPart>
</feature>
<keyword evidence="5" id="KW-0479">Metal-binding</keyword>
<feature type="compositionally biased region" description="Polar residues" evidence="6">
    <location>
        <begin position="94"/>
        <end position="106"/>
    </location>
</feature>
<dbReference type="GO" id="GO:0004601">
    <property type="term" value="F:peroxidase activity"/>
    <property type="evidence" value="ECO:0007669"/>
    <property type="project" value="InterPro"/>
</dbReference>
<dbReference type="Pfam" id="PF03098">
    <property type="entry name" value="An_peroxidase"/>
    <property type="match status" value="1"/>
</dbReference>
<dbReference type="GO" id="GO:0020037">
    <property type="term" value="F:heme binding"/>
    <property type="evidence" value="ECO:0007669"/>
    <property type="project" value="InterPro"/>
</dbReference>
<sequence length="596" mass="66775">MWRVSVIWVLCFACVWAGLPGEDSISQNYEACHGKTYGMTAESCDSTLRYRSVDGTCNNLNNPSWGSSGQNFLRLLDPVYDDGAQSPRQKKTNNDTLPSPRDVSTSVHDFDRTRLSHNTSVMLMEWGQFLAHDMSATPVDSDSMTSDTCCSESLVTTGELHSDVNSGGPCFPIIISENDRHFTDVAHRCMEFVRSFPVTENNVRQQVNLYSAFVDGTNVYGFSDTEMAALRDTTGGKLLVERDNYLPESDTNFCIKDSDDDYCLQAGDSRVNVYPGLGALHTIFMRYHNYVAGELETNNPTWTNDDLFNYARKIVIAVLQHITFDEYLPAVLGRTTLAEYGISSDFAYDDSCDATLYNVFSTAAFRFGHSMVPDGLLIDGQVVESLDLFLRPHSVLTSLDSLVSGLASSRAEEVDRWYSEGMTDHLFEEAPFEGFDVAALNIQRGRDHGLPSYNDWRVKCGLDRVASFTELPLHAQRRYETVYGDTDNIDLYSGALTETRVSGGIVGPTYACLLGQQFANLRKCDRFFWETTDPVTGFDTDRQRMQIQRTKLSHVICRTTGITSIQDRVFDVPDSRRNPEKTCASILAKEMDLGLF</sequence>
<dbReference type="PANTHER" id="PTHR11475:SF4">
    <property type="entry name" value="CHORION PEROXIDASE"/>
    <property type="match status" value="1"/>
</dbReference>
<dbReference type="PANTHER" id="PTHR11475">
    <property type="entry name" value="OXIDASE/PEROXIDASE"/>
    <property type="match status" value="1"/>
</dbReference>
<name>A0AAN9BRN2_9CAEN</name>
<reference evidence="8 9" key="1">
    <citation type="submission" date="2024-02" db="EMBL/GenBank/DDBJ databases">
        <title>Chromosome-scale genome assembly of the rough periwinkle Littorina saxatilis.</title>
        <authorList>
            <person name="De Jode A."/>
            <person name="Faria R."/>
            <person name="Formenti G."/>
            <person name="Sims Y."/>
            <person name="Smith T.P."/>
            <person name="Tracey A."/>
            <person name="Wood J.M.D."/>
            <person name="Zagrodzka Z.B."/>
            <person name="Johannesson K."/>
            <person name="Butlin R.K."/>
            <person name="Leder E.H."/>
        </authorList>
    </citation>
    <scope>NUCLEOTIDE SEQUENCE [LARGE SCALE GENOMIC DNA]</scope>
    <source>
        <strain evidence="8">Snail1</strain>
        <tissue evidence="8">Muscle</tissue>
    </source>
</reference>